<evidence type="ECO:0000313" key="2">
    <source>
        <dbReference type="WBParaSite" id="PgR042_g047_t01"/>
    </source>
</evidence>
<dbReference type="WBParaSite" id="PgR042_g047_t01">
    <property type="protein sequence ID" value="PgR042_g047_t01"/>
    <property type="gene ID" value="PgR042_g047"/>
</dbReference>
<accession>A0A915BIR4</accession>
<sequence length="70" mass="8282">MRCLILFQSVRSFIREEIRDEECDVDKISLHLRWNSPSFILFVPPLMTLSIPLRSPMLRMSCFLLISSPR</sequence>
<organism evidence="1 2">
    <name type="scientific">Parascaris univalens</name>
    <name type="common">Nematode worm</name>
    <dbReference type="NCBI Taxonomy" id="6257"/>
    <lineage>
        <taxon>Eukaryota</taxon>
        <taxon>Metazoa</taxon>
        <taxon>Ecdysozoa</taxon>
        <taxon>Nematoda</taxon>
        <taxon>Chromadorea</taxon>
        <taxon>Rhabditida</taxon>
        <taxon>Spirurina</taxon>
        <taxon>Ascaridomorpha</taxon>
        <taxon>Ascaridoidea</taxon>
        <taxon>Ascarididae</taxon>
        <taxon>Parascaris</taxon>
    </lineage>
</organism>
<dbReference type="AlphaFoldDB" id="A0A915BIR4"/>
<proteinExistence type="predicted"/>
<reference evidence="2" key="1">
    <citation type="submission" date="2022-11" db="UniProtKB">
        <authorList>
            <consortium name="WormBaseParasite"/>
        </authorList>
    </citation>
    <scope>IDENTIFICATION</scope>
</reference>
<protein>
    <submittedName>
        <fullName evidence="2">Checkpoint protein</fullName>
    </submittedName>
</protein>
<evidence type="ECO:0000313" key="1">
    <source>
        <dbReference type="Proteomes" id="UP000887569"/>
    </source>
</evidence>
<name>A0A915BIR4_PARUN</name>
<dbReference type="Proteomes" id="UP000887569">
    <property type="component" value="Unplaced"/>
</dbReference>
<keyword evidence="1" id="KW-1185">Reference proteome</keyword>